<dbReference type="Proteomes" id="UP000677054">
    <property type="component" value="Unassembled WGS sequence"/>
</dbReference>
<dbReference type="GO" id="GO:0002939">
    <property type="term" value="P:tRNA N1-guanine methylation"/>
    <property type="evidence" value="ECO:0007669"/>
    <property type="project" value="TreeGrafter"/>
</dbReference>
<keyword evidence="10" id="KW-1185">Reference proteome</keyword>
<keyword evidence="6" id="KW-0040">ANK repeat</keyword>
<comment type="catalytic activity">
    <reaction evidence="5">
        <text>guanosine(9) in tRNA + S-adenosyl-L-methionine = N(1)-methylguanosine(9) in tRNA + S-adenosyl-L-homocysteine + H(+)</text>
        <dbReference type="Rhea" id="RHEA:43156"/>
        <dbReference type="Rhea" id="RHEA-COMP:10367"/>
        <dbReference type="Rhea" id="RHEA-COMP:10368"/>
        <dbReference type="ChEBI" id="CHEBI:15378"/>
        <dbReference type="ChEBI" id="CHEBI:57856"/>
        <dbReference type="ChEBI" id="CHEBI:59789"/>
        <dbReference type="ChEBI" id="CHEBI:73542"/>
        <dbReference type="ChEBI" id="CHEBI:74269"/>
        <dbReference type="EC" id="2.1.1.221"/>
    </reaction>
</comment>
<sequence>MEDNTIREQSLSAKEPEFMDHTTSHDVPTPPIGSCNMVDNTLREQSLSAKEPESIAGKAVETEPPPIDISSPNLSLSKKQKKRLLKHEKWLEQKPLRKQRQKEKRKQKVVELRSQGLETPKADRKYLKQVVMDSSDCQQRVVIDLSFEDFMNDRDLKKCIKQVHRCYSLNRRADNPLQFFVTSLDGRGKSEMSKRQGYENWDVHLHSSHYDSLFSKEEIVYLTSESENVMHQLDDTKVYIIGGLVDHNQHKGLCHQMAMEKGVSHARLPIDEYVEMKARKVLTIDHVFDIILRVANGKEWSKALFEVIPQLFMAKHKKTGLASDDVIPGVMHVHRIHVAAALGNKDQITLYLAAHPQLLEVRDKMGRTPLMYSVLGGSHHTIAFLLKAGASTTSRDISGSTPLHIAVQKNARECAKTLLLRGARWDVGDKEGSTSLHLAARHTDAHILKLIIKQIKKKQQIELLDSKQACARTALHYASACGNWAALAYLLKHGANVGASDNEGRTPTHLAALAGATKCLERLLEVHPSSLLYQDNEGRTPLHLAVMSEDIDTRCLLLLVSRAASERFNAILTPLDAADHVFQTPLHLAAAMGHADACLFLLKAGADPALVDSIDFTPLHLAAARNHPVRVHFLQLPVSK</sequence>
<dbReference type="InterPro" id="IPR028564">
    <property type="entry name" value="MT_TRM10-typ"/>
</dbReference>
<accession>A0A7R8XBK8</accession>
<name>A0A7R8XBK8_9CRUS</name>
<dbReference type="PROSITE" id="PS50297">
    <property type="entry name" value="ANK_REP_REGION"/>
    <property type="match status" value="6"/>
</dbReference>
<feature type="repeat" description="ANK" evidence="6">
    <location>
        <begin position="431"/>
        <end position="453"/>
    </location>
</feature>
<reference evidence="9" key="1">
    <citation type="submission" date="2020-11" db="EMBL/GenBank/DDBJ databases">
        <authorList>
            <person name="Tran Van P."/>
        </authorList>
    </citation>
    <scope>NUCLEOTIDE SEQUENCE</scope>
</reference>
<evidence type="ECO:0000256" key="4">
    <source>
        <dbReference type="ARBA" id="ARBA00022691"/>
    </source>
</evidence>
<dbReference type="FunFam" id="3.40.1280.30:FF:000001">
    <property type="entry name" value="tRNA methyltransferase 10 homolog A"/>
    <property type="match status" value="1"/>
</dbReference>
<gene>
    <name evidence="9" type="ORF">DSTB1V02_LOCUS6387</name>
</gene>
<feature type="repeat" description="ANK" evidence="6">
    <location>
        <begin position="365"/>
        <end position="397"/>
    </location>
</feature>
<feature type="region of interest" description="Disordered" evidence="7">
    <location>
        <begin position="1"/>
        <end position="78"/>
    </location>
</feature>
<evidence type="ECO:0000256" key="6">
    <source>
        <dbReference type="PROSITE-ProRule" id="PRU00023"/>
    </source>
</evidence>
<proteinExistence type="predicted"/>
<dbReference type="OrthoDB" id="278300at2759"/>
<dbReference type="GO" id="GO:0005654">
    <property type="term" value="C:nucleoplasm"/>
    <property type="evidence" value="ECO:0007669"/>
    <property type="project" value="TreeGrafter"/>
</dbReference>
<feature type="domain" description="SAM-dependent MTase TRM10-type" evidence="8">
    <location>
        <begin position="122"/>
        <end position="315"/>
    </location>
</feature>
<dbReference type="EC" id="2.1.1.221" evidence="1"/>
<dbReference type="InterPro" id="IPR007356">
    <property type="entry name" value="tRNA_m1G_MeTrfase_euk"/>
</dbReference>
<dbReference type="InterPro" id="IPR036770">
    <property type="entry name" value="Ankyrin_rpt-contain_sf"/>
</dbReference>
<dbReference type="Pfam" id="PF13637">
    <property type="entry name" value="Ank_4"/>
    <property type="match status" value="1"/>
</dbReference>
<evidence type="ECO:0000256" key="2">
    <source>
        <dbReference type="ARBA" id="ARBA00022603"/>
    </source>
</evidence>
<dbReference type="Gene3D" id="3.40.1280.30">
    <property type="match status" value="1"/>
</dbReference>
<feature type="compositionally biased region" description="Basic and acidic residues" evidence="7">
    <location>
        <begin position="14"/>
        <end position="24"/>
    </location>
</feature>
<evidence type="ECO:0000256" key="5">
    <source>
        <dbReference type="ARBA" id="ARBA00048434"/>
    </source>
</evidence>
<dbReference type="Pfam" id="PF13857">
    <property type="entry name" value="Ank_5"/>
    <property type="match status" value="1"/>
</dbReference>
<dbReference type="AlphaFoldDB" id="A0A7R8XBK8"/>
<dbReference type="Pfam" id="PF12796">
    <property type="entry name" value="Ank_2"/>
    <property type="match status" value="1"/>
</dbReference>
<evidence type="ECO:0000256" key="7">
    <source>
        <dbReference type="SAM" id="MobiDB-lite"/>
    </source>
</evidence>
<evidence type="ECO:0000256" key="1">
    <source>
        <dbReference type="ARBA" id="ARBA00012797"/>
    </source>
</evidence>
<evidence type="ECO:0000259" key="8">
    <source>
        <dbReference type="PROSITE" id="PS51675"/>
    </source>
</evidence>
<keyword evidence="2" id="KW-0489">Methyltransferase</keyword>
<dbReference type="Gene3D" id="1.25.40.20">
    <property type="entry name" value="Ankyrin repeat-containing domain"/>
    <property type="match status" value="3"/>
</dbReference>
<dbReference type="EMBL" id="CAJPEV010001162">
    <property type="protein sequence ID" value="CAG0891105.1"/>
    <property type="molecule type" value="Genomic_DNA"/>
</dbReference>
<keyword evidence="3" id="KW-0808">Transferase</keyword>
<dbReference type="SMART" id="SM00248">
    <property type="entry name" value="ANK"/>
    <property type="match status" value="7"/>
</dbReference>
<evidence type="ECO:0000256" key="3">
    <source>
        <dbReference type="ARBA" id="ARBA00022679"/>
    </source>
</evidence>
<keyword evidence="4" id="KW-0949">S-adenosyl-L-methionine</keyword>
<dbReference type="CDD" id="cd18101">
    <property type="entry name" value="Trm10euk_A"/>
    <property type="match status" value="1"/>
</dbReference>
<protein>
    <recommendedName>
        <fullName evidence="1">tRNA (guanine(9)-N(1))-methyltransferase</fullName>
        <ecNumber evidence="1">2.1.1.221</ecNumber>
    </recommendedName>
</protein>
<feature type="repeat" description="ANK" evidence="6">
    <location>
        <begin position="398"/>
        <end position="430"/>
    </location>
</feature>
<dbReference type="InterPro" id="IPR038459">
    <property type="entry name" value="MT_TRM10-typ_sf"/>
</dbReference>
<dbReference type="PROSITE" id="PS50088">
    <property type="entry name" value="ANK_REPEAT"/>
    <property type="match status" value="6"/>
</dbReference>
<feature type="repeat" description="ANK" evidence="6">
    <location>
        <begin position="537"/>
        <end position="565"/>
    </location>
</feature>
<feature type="repeat" description="ANK" evidence="6">
    <location>
        <begin position="470"/>
        <end position="502"/>
    </location>
</feature>
<organism evidence="9">
    <name type="scientific">Darwinula stevensoni</name>
    <dbReference type="NCBI Taxonomy" id="69355"/>
    <lineage>
        <taxon>Eukaryota</taxon>
        <taxon>Metazoa</taxon>
        <taxon>Ecdysozoa</taxon>
        <taxon>Arthropoda</taxon>
        <taxon>Crustacea</taxon>
        <taxon>Oligostraca</taxon>
        <taxon>Ostracoda</taxon>
        <taxon>Podocopa</taxon>
        <taxon>Podocopida</taxon>
        <taxon>Darwinulocopina</taxon>
        <taxon>Darwinuloidea</taxon>
        <taxon>Darwinulidae</taxon>
        <taxon>Darwinula</taxon>
    </lineage>
</organism>
<dbReference type="PROSITE" id="PS51675">
    <property type="entry name" value="SAM_MT_TRM10"/>
    <property type="match status" value="1"/>
</dbReference>
<dbReference type="PANTHER" id="PTHR13563">
    <property type="entry name" value="TRNA (GUANINE-9-) METHYLTRANSFERASE"/>
    <property type="match status" value="1"/>
</dbReference>
<evidence type="ECO:0000313" key="10">
    <source>
        <dbReference type="Proteomes" id="UP000677054"/>
    </source>
</evidence>
<feature type="repeat" description="ANK" evidence="6">
    <location>
        <begin position="581"/>
        <end position="613"/>
    </location>
</feature>
<dbReference type="SUPFAM" id="SSF48403">
    <property type="entry name" value="Ankyrin repeat"/>
    <property type="match status" value="1"/>
</dbReference>
<dbReference type="GO" id="GO:0000049">
    <property type="term" value="F:tRNA binding"/>
    <property type="evidence" value="ECO:0007669"/>
    <property type="project" value="TreeGrafter"/>
</dbReference>
<dbReference type="PANTHER" id="PTHR13563:SF13">
    <property type="entry name" value="TRNA METHYLTRANSFERASE 10 HOMOLOG A"/>
    <property type="match status" value="1"/>
</dbReference>
<dbReference type="GO" id="GO:0052905">
    <property type="term" value="F:tRNA (guanosine(9)-N1)-methyltransferase activity"/>
    <property type="evidence" value="ECO:0007669"/>
    <property type="project" value="UniProtKB-EC"/>
</dbReference>
<feature type="compositionally biased region" description="Polar residues" evidence="7">
    <location>
        <begin position="37"/>
        <end position="48"/>
    </location>
</feature>
<dbReference type="EMBL" id="LR900679">
    <property type="protein sequence ID" value="CAD7246539.1"/>
    <property type="molecule type" value="Genomic_DNA"/>
</dbReference>
<evidence type="ECO:0000313" key="9">
    <source>
        <dbReference type="EMBL" id="CAD7246539.1"/>
    </source>
</evidence>
<dbReference type="InterPro" id="IPR002110">
    <property type="entry name" value="Ankyrin_rpt"/>
</dbReference>